<evidence type="ECO:0000313" key="3">
    <source>
        <dbReference type="Proteomes" id="UP000027345"/>
    </source>
</evidence>
<keyword evidence="1" id="KW-0472">Membrane</keyword>
<feature type="transmembrane region" description="Helical" evidence="1">
    <location>
        <begin position="54"/>
        <end position="73"/>
    </location>
</feature>
<evidence type="ECO:0000256" key="1">
    <source>
        <dbReference type="SAM" id="Phobius"/>
    </source>
</evidence>
<dbReference type="EMBL" id="JMQI01000001">
    <property type="protein sequence ID" value="KDN24199.1"/>
    <property type="molecule type" value="Genomic_DNA"/>
</dbReference>
<dbReference type="RefSeq" id="WP_043775121.1">
    <property type="nucleotide sequence ID" value="NZ_JMQI01000001.1"/>
</dbReference>
<keyword evidence="1" id="KW-0812">Transmembrane</keyword>
<gene>
    <name evidence="2" type="ORF">DV20_00470</name>
</gene>
<protein>
    <submittedName>
        <fullName evidence="2">Uncharacterized protein</fullName>
    </submittedName>
</protein>
<evidence type="ECO:0000313" key="2">
    <source>
        <dbReference type="EMBL" id="KDN24199.1"/>
    </source>
</evidence>
<comment type="caution">
    <text evidence="2">The sequence shown here is derived from an EMBL/GenBank/DDBJ whole genome shotgun (WGS) entry which is preliminary data.</text>
</comment>
<keyword evidence="3" id="KW-1185">Reference proteome</keyword>
<proteinExistence type="predicted"/>
<feature type="transmembrane region" description="Helical" evidence="1">
    <location>
        <begin position="29"/>
        <end position="48"/>
    </location>
</feature>
<dbReference type="OrthoDB" id="3633529at2"/>
<name>A0A066UJ93_9PSEU</name>
<keyword evidence="1" id="KW-1133">Transmembrane helix</keyword>
<dbReference type="Proteomes" id="UP000027345">
    <property type="component" value="Unassembled WGS sequence"/>
</dbReference>
<reference evidence="2 3" key="1">
    <citation type="submission" date="2014-05" db="EMBL/GenBank/DDBJ databases">
        <title>Draft genome sequence of Amycolatopsis rifamycinica DSM 46095.</title>
        <authorList>
            <person name="Lal R."/>
            <person name="Saxena A."/>
            <person name="Kumari R."/>
            <person name="Mukherjee U."/>
            <person name="Singh P."/>
            <person name="Sangwan N."/>
            <person name="Mahato N.K."/>
        </authorList>
    </citation>
    <scope>NUCLEOTIDE SEQUENCE [LARGE SCALE GENOMIC DNA]</scope>
    <source>
        <strain evidence="2 3">DSM 46095</strain>
    </source>
</reference>
<accession>A0A066UJ93</accession>
<sequence length="101" mass="10579">MSVHAALARPVFRTPSGRHAKPRPAWPRVAGRAVFLVVALFCVAAVAAFGWPPVLLVVPAAALALLVASVAELRSAARKIDTIFAEELSGPQDSPDDQLSA</sequence>
<dbReference type="AlphaFoldDB" id="A0A066UJ93"/>
<organism evidence="2 3">
    <name type="scientific">Amycolatopsis rifamycinica</name>
    <dbReference type="NCBI Taxonomy" id="287986"/>
    <lineage>
        <taxon>Bacteria</taxon>
        <taxon>Bacillati</taxon>
        <taxon>Actinomycetota</taxon>
        <taxon>Actinomycetes</taxon>
        <taxon>Pseudonocardiales</taxon>
        <taxon>Pseudonocardiaceae</taxon>
        <taxon>Amycolatopsis</taxon>
    </lineage>
</organism>